<proteinExistence type="predicted"/>
<gene>
    <name evidence="1" type="ORF">JR316_006405</name>
</gene>
<dbReference type="EMBL" id="JAFIQS010000006">
    <property type="protein sequence ID" value="KAG5167814.1"/>
    <property type="molecule type" value="Genomic_DNA"/>
</dbReference>
<comment type="caution">
    <text evidence="1">The sequence shown here is derived from an EMBL/GenBank/DDBJ whole genome shotgun (WGS) entry which is preliminary data.</text>
</comment>
<accession>A0A8H7XY44</accession>
<sequence length="351" mass="38950">MAKWLGPISLLSTFTSSKTLQDRVESQYKMDLLPLRTRHGRKMISKRTGLSRSALHGGDSLIGFISTDPRSGANSGMNQIPPVTELFDQAVVATTQERHGFAERIAKDIIDKQASTVPLVNVIVSKALNPEMCLSAAGCGVDILCDIVVKVVGELGFNQRGEFVGYLTEVILKKTKSNWAIDSETFGSMYRERGQWGHETHLQNHIRCALSFSRFVGELFIRDVISRLTVDECLCVILDSIQPHSAYVDSLVGATLILDRAGPKIWDCLDLQGKFTTFLRPKIEQVERLMRRLRVAERLVIEAGDMTIVSRGVIASAKDMSREDVSAKGVVDRLFKVIDSYGGLPFDNFEA</sequence>
<dbReference type="AlphaFoldDB" id="A0A8H7XY44"/>
<evidence type="ECO:0000313" key="1">
    <source>
        <dbReference type="EMBL" id="KAG5167814.1"/>
    </source>
</evidence>
<protein>
    <submittedName>
        <fullName evidence="1">Uncharacterized protein</fullName>
    </submittedName>
</protein>
<name>A0A8H7XY44_PSICU</name>
<organism evidence="1">
    <name type="scientific">Psilocybe cubensis</name>
    <name type="common">Psychedelic mushroom</name>
    <name type="synonym">Stropharia cubensis</name>
    <dbReference type="NCBI Taxonomy" id="181762"/>
    <lineage>
        <taxon>Eukaryota</taxon>
        <taxon>Fungi</taxon>
        <taxon>Dikarya</taxon>
        <taxon>Basidiomycota</taxon>
        <taxon>Agaricomycotina</taxon>
        <taxon>Agaricomycetes</taxon>
        <taxon>Agaricomycetidae</taxon>
        <taxon>Agaricales</taxon>
        <taxon>Agaricineae</taxon>
        <taxon>Strophariaceae</taxon>
        <taxon>Psilocybe</taxon>
    </lineage>
</organism>
<reference evidence="1" key="1">
    <citation type="submission" date="2021-02" db="EMBL/GenBank/DDBJ databases">
        <title>Psilocybe cubensis genome.</title>
        <authorList>
            <person name="Mckernan K.J."/>
            <person name="Crawford S."/>
            <person name="Trippe A."/>
            <person name="Kane L.T."/>
            <person name="Mclaughlin S."/>
        </authorList>
    </citation>
    <scope>NUCLEOTIDE SEQUENCE [LARGE SCALE GENOMIC DNA]</scope>
    <source>
        <strain evidence="1">MGC-MH-2018</strain>
    </source>
</reference>